<organism evidence="3 4">
    <name type="scientific">Symbiodinium natans</name>
    <dbReference type="NCBI Taxonomy" id="878477"/>
    <lineage>
        <taxon>Eukaryota</taxon>
        <taxon>Sar</taxon>
        <taxon>Alveolata</taxon>
        <taxon>Dinophyceae</taxon>
        <taxon>Suessiales</taxon>
        <taxon>Symbiodiniaceae</taxon>
        <taxon>Symbiodinium</taxon>
    </lineage>
</organism>
<dbReference type="InterPro" id="IPR036249">
    <property type="entry name" value="Thioredoxin-like_sf"/>
</dbReference>
<protein>
    <submittedName>
        <fullName evidence="3">PksJ protein</fullName>
    </submittedName>
</protein>
<evidence type="ECO:0000259" key="1">
    <source>
        <dbReference type="Pfam" id="PF00501"/>
    </source>
</evidence>
<dbReference type="OrthoDB" id="446797at2759"/>
<dbReference type="Pfam" id="PF00501">
    <property type="entry name" value="AMP-binding"/>
    <property type="match status" value="1"/>
</dbReference>
<dbReference type="InterPro" id="IPR012336">
    <property type="entry name" value="Thioredoxin-like_fold"/>
</dbReference>
<dbReference type="SUPFAM" id="SSF52833">
    <property type="entry name" value="Thioredoxin-like"/>
    <property type="match status" value="1"/>
</dbReference>
<name>A0A812LG72_9DINO</name>
<evidence type="ECO:0000313" key="4">
    <source>
        <dbReference type="Proteomes" id="UP000604046"/>
    </source>
</evidence>
<keyword evidence="4" id="KW-1185">Reference proteome</keyword>
<feature type="domain" description="AMP-dependent synthetase/ligase" evidence="1">
    <location>
        <begin position="52"/>
        <end position="400"/>
    </location>
</feature>
<proteinExistence type="predicted"/>
<dbReference type="AlphaFoldDB" id="A0A812LG72"/>
<dbReference type="Gene3D" id="3.40.50.980">
    <property type="match status" value="2"/>
</dbReference>
<dbReference type="Gene3D" id="2.30.38.10">
    <property type="entry name" value="Luciferase, Domain 3"/>
    <property type="match status" value="1"/>
</dbReference>
<dbReference type="InterPro" id="IPR000873">
    <property type="entry name" value="AMP-dep_synth/lig_dom"/>
</dbReference>
<dbReference type="Gene3D" id="3.40.30.10">
    <property type="entry name" value="Glutaredoxin"/>
    <property type="match status" value="1"/>
</dbReference>
<sequence>MCVLESTSDDLDGDLPQLVVEAAAGAKTIVAVRCEEDVLPADSADVDVEDKLTWHRTTLTYEELAERVWILEQELRRLRKKPDSTLDNDLVAVCLQRTPAMVVALLGVLAAGAAYLPLEPTHPGARLRFLLDDSKARYLVTCWCARRRGLLPEDRLVRVTAMDGQLMNAQTLTSKDSVEDFGTNLDRPAYLMPPSCVLVPRRGVLSHVGIITNVLHAFDSMIRRSDSKCAGRMLVAPTTYCFDISVLEIFWPLCFGFAVFLVSASTARNGAKLSRLLQHEEADVLQGTPALWRSLVTAGWKGHEGLAGICGGEAFPPSLVKPLSEAAGAGLWNAYGPTETTIWTTTHLVQPGQCADSASVPIGLPLPNVTLKLSESKDTEASDVTGELLVGGIGVALGYHRRQQLNAASFFEDSGGRVYRTGDLVRVSPDPGVGLEFMGRLDQQVKFRGFRVELGEIEAALEKHPLVVAAAAALSSAERPELIKLKWSRTSGSAMGPQPMSQLGLVDLQPPNKMRRSKQRDMHRSIIHRCTLVPAMPSIHTCFKAVPRFYESLKQEGQEVEIIFVSADKSEADFKEYFHNEHGDWLAVDFSAAAARDELSKQFGVSGIPSLIVVDSRGQAVESVDARKDVASARSPQDASQAFAAWKKVAGDWRETAGTALGGAGAGAAPAAGDAAALRAARLAALEKRG</sequence>
<dbReference type="GO" id="GO:0031177">
    <property type="term" value="F:phosphopantetheine binding"/>
    <property type="evidence" value="ECO:0007669"/>
    <property type="project" value="TreeGrafter"/>
</dbReference>
<dbReference type="EMBL" id="CAJNDS010001079">
    <property type="protein sequence ID" value="CAE7246428.1"/>
    <property type="molecule type" value="Genomic_DNA"/>
</dbReference>
<dbReference type="Pfam" id="PF13905">
    <property type="entry name" value="Thioredoxin_8"/>
    <property type="match status" value="1"/>
</dbReference>
<evidence type="ECO:0000313" key="3">
    <source>
        <dbReference type="EMBL" id="CAE7246428.1"/>
    </source>
</evidence>
<accession>A0A812LG72</accession>
<gene>
    <name evidence="3" type="primary">pksJ</name>
    <name evidence="3" type="ORF">SNAT2548_LOCUS11717</name>
</gene>
<feature type="domain" description="Thioredoxin-like fold" evidence="2">
    <location>
        <begin position="546"/>
        <end position="619"/>
    </location>
</feature>
<evidence type="ECO:0000259" key="2">
    <source>
        <dbReference type="Pfam" id="PF13905"/>
    </source>
</evidence>
<dbReference type="PANTHER" id="PTHR45527">
    <property type="entry name" value="NONRIBOSOMAL PEPTIDE SYNTHETASE"/>
    <property type="match status" value="1"/>
</dbReference>
<dbReference type="GO" id="GO:0043041">
    <property type="term" value="P:amino acid activation for nonribosomal peptide biosynthetic process"/>
    <property type="evidence" value="ECO:0007669"/>
    <property type="project" value="TreeGrafter"/>
</dbReference>
<dbReference type="SUPFAM" id="SSF56801">
    <property type="entry name" value="Acetyl-CoA synthetase-like"/>
    <property type="match status" value="1"/>
</dbReference>
<dbReference type="InterPro" id="IPR045851">
    <property type="entry name" value="AMP-bd_C_sf"/>
</dbReference>
<dbReference type="GO" id="GO:0005737">
    <property type="term" value="C:cytoplasm"/>
    <property type="evidence" value="ECO:0007669"/>
    <property type="project" value="TreeGrafter"/>
</dbReference>
<dbReference type="PANTHER" id="PTHR45527:SF1">
    <property type="entry name" value="FATTY ACID SYNTHASE"/>
    <property type="match status" value="1"/>
</dbReference>
<dbReference type="Proteomes" id="UP000604046">
    <property type="component" value="Unassembled WGS sequence"/>
</dbReference>
<dbReference type="GO" id="GO:0044550">
    <property type="term" value="P:secondary metabolite biosynthetic process"/>
    <property type="evidence" value="ECO:0007669"/>
    <property type="project" value="TreeGrafter"/>
</dbReference>
<reference evidence="3" key="1">
    <citation type="submission" date="2021-02" db="EMBL/GenBank/DDBJ databases">
        <authorList>
            <person name="Dougan E. K."/>
            <person name="Rhodes N."/>
            <person name="Thang M."/>
            <person name="Chan C."/>
        </authorList>
    </citation>
    <scope>NUCLEOTIDE SEQUENCE</scope>
</reference>
<comment type="caution">
    <text evidence="3">The sequence shown here is derived from an EMBL/GenBank/DDBJ whole genome shotgun (WGS) entry which is preliminary data.</text>
</comment>
<dbReference type="Gene3D" id="3.30.300.30">
    <property type="match status" value="1"/>
</dbReference>